<evidence type="ECO:0000313" key="5">
    <source>
        <dbReference type="EMBL" id="OTI56919.1"/>
    </source>
</evidence>
<comment type="subcellular location">
    <subcellularLocation>
        <location evidence="1">Membrane</location>
        <topology evidence="1">Multi-pass membrane protein</topology>
    </subcellularLocation>
</comment>
<accession>A0A2C9WXD6</accession>
<evidence type="ECO:0000256" key="3">
    <source>
        <dbReference type="ARBA" id="ARBA00022989"/>
    </source>
</evidence>
<organism evidence="5 6">
    <name type="scientific">Pseudomonas aeruginosa</name>
    <dbReference type="NCBI Taxonomy" id="287"/>
    <lineage>
        <taxon>Bacteria</taxon>
        <taxon>Pseudomonadati</taxon>
        <taxon>Pseudomonadota</taxon>
        <taxon>Gammaproteobacteria</taxon>
        <taxon>Pseudomonadales</taxon>
        <taxon>Pseudomonadaceae</taxon>
        <taxon>Pseudomonas</taxon>
    </lineage>
</organism>
<evidence type="ECO:0000313" key="6">
    <source>
        <dbReference type="Proteomes" id="UP000194857"/>
    </source>
</evidence>
<comment type="caution">
    <text evidence="5">The sequence shown here is derived from an EMBL/GenBank/DDBJ whole genome shotgun (WGS) entry which is preliminary data.</text>
</comment>
<protein>
    <submittedName>
        <fullName evidence="5">Amino acid permease</fullName>
    </submittedName>
</protein>
<keyword evidence="2" id="KW-0812">Transmembrane</keyword>
<dbReference type="Proteomes" id="UP000194857">
    <property type="component" value="Unassembled WGS sequence"/>
</dbReference>
<keyword evidence="3" id="KW-1133">Transmembrane helix</keyword>
<dbReference type="GO" id="GO:0055085">
    <property type="term" value="P:transmembrane transport"/>
    <property type="evidence" value="ECO:0007669"/>
    <property type="project" value="InterPro"/>
</dbReference>
<dbReference type="PANTHER" id="PTHR42770:SF8">
    <property type="entry name" value="PUTRESCINE IMPORTER PUUP"/>
    <property type="match status" value="1"/>
</dbReference>
<dbReference type="AlphaFoldDB" id="A0A2C9WXD6"/>
<dbReference type="InterPro" id="IPR050367">
    <property type="entry name" value="APC_superfamily"/>
</dbReference>
<dbReference type="Pfam" id="PF00324">
    <property type="entry name" value="AA_permease"/>
    <property type="match status" value="1"/>
</dbReference>
<dbReference type="GO" id="GO:0016020">
    <property type="term" value="C:membrane"/>
    <property type="evidence" value="ECO:0007669"/>
    <property type="project" value="UniProtKB-SubCell"/>
</dbReference>
<dbReference type="EMBL" id="NFFZ01000019">
    <property type="protein sequence ID" value="OTI56919.1"/>
    <property type="molecule type" value="Genomic_DNA"/>
</dbReference>
<dbReference type="PIRSF" id="PIRSF006060">
    <property type="entry name" value="AA_transporter"/>
    <property type="match status" value="1"/>
</dbReference>
<dbReference type="PANTHER" id="PTHR42770">
    <property type="entry name" value="AMINO ACID TRANSPORTER-RELATED"/>
    <property type="match status" value="1"/>
</dbReference>
<keyword evidence="4" id="KW-0472">Membrane</keyword>
<dbReference type="Gene3D" id="1.20.1740.10">
    <property type="entry name" value="Amino acid/polyamine transporter I"/>
    <property type="match status" value="1"/>
</dbReference>
<gene>
    <name evidence="5" type="ORF">CAZ10_27825</name>
</gene>
<reference evidence="6" key="1">
    <citation type="submission" date="2017-05" db="EMBL/GenBank/DDBJ databases">
        <authorList>
            <person name="Giani T."/>
            <person name="Arena F."/>
            <person name="Pollini S."/>
            <person name="Di Pilato V."/>
            <person name="D'Andrea M.M."/>
            <person name="Henrici De Angelis L."/>
            <person name="Bassetti M."/>
            <person name="Rossolini G.M."/>
        </authorList>
    </citation>
    <scope>NUCLEOTIDE SEQUENCE [LARGE SCALE GENOMIC DNA]</scope>
    <source>
        <strain evidence="6">S567_C10_BS</strain>
    </source>
</reference>
<proteinExistence type="predicted"/>
<name>A0A2C9WXD6_PSEAI</name>
<dbReference type="InterPro" id="IPR004841">
    <property type="entry name" value="AA-permease/SLC12A_dom"/>
</dbReference>
<evidence type="ECO:0000256" key="4">
    <source>
        <dbReference type="ARBA" id="ARBA00023136"/>
    </source>
</evidence>
<evidence type="ECO:0000256" key="1">
    <source>
        <dbReference type="ARBA" id="ARBA00004141"/>
    </source>
</evidence>
<dbReference type="RefSeq" id="WP_017001519.1">
    <property type="nucleotide sequence ID" value="NZ_CAADLW010000316.1"/>
</dbReference>
<sequence length="443" mass="47028">MSESIAGASLKRTLGPFSVLLFGLAFLAPLIVFGTYGVITQASGNTTAMAYLIAAIGVVFTALSYGRLVRVFPVAGSAYTYTRKMLSANLGFMVGWAALLDYFFIPMLIWLLGASYLNMAFPEVPQWVWIIGFIVSTSLLNILGIQVANRFNVLLMVAQLAIIVVFIGLCVHYIVAANGPGGLLSAKPFFNPDVSFATSMAGAAIAAYSFLGFDALSTLSEETRDPGRTLPRAILLVALTGGSVYVGSSYFMYLAHPSPAFEHVDGAAFEIARMIGGDLFFAVVLAGIIIAHFAAGMSFQASVGRLLYALGRDNQLPRKLFGVLHPRYKTPAFNILLCGIFGCAGFALTIATATSLVNFGAFLAFSAVNLCALRLSFDTRLGDGAGLLRGVLCPLVGLVTAGWMLVSLDKDALIMGCSWLGLGAVYLACRTSFFRNPVPDALA</sequence>
<evidence type="ECO:0000256" key="2">
    <source>
        <dbReference type="ARBA" id="ARBA00022692"/>
    </source>
</evidence>